<dbReference type="AlphaFoldDB" id="A0A6J4PES6"/>
<proteinExistence type="predicted"/>
<dbReference type="EMBL" id="CADCUS010000302">
    <property type="protein sequence ID" value="CAA9411688.1"/>
    <property type="molecule type" value="Genomic_DNA"/>
</dbReference>
<reference evidence="1" key="1">
    <citation type="submission" date="2020-02" db="EMBL/GenBank/DDBJ databases">
        <authorList>
            <person name="Meier V. D."/>
        </authorList>
    </citation>
    <scope>NUCLEOTIDE SEQUENCE</scope>
    <source>
        <strain evidence="1">AVDCRST_MAG66</strain>
    </source>
</reference>
<organism evidence="1">
    <name type="scientific">uncultured Pseudonocardia sp</name>
    <dbReference type="NCBI Taxonomy" id="211455"/>
    <lineage>
        <taxon>Bacteria</taxon>
        <taxon>Bacillati</taxon>
        <taxon>Actinomycetota</taxon>
        <taxon>Actinomycetes</taxon>
        <taxon>Pseudonocardiales</taxon>
        <taxon>Pseudonocardiaceae</taxon>
        <taxon>Pseudonocardia</taxon>
        <taxon>environmental samples</taxon>
    </lineage>
</organism>
<evidence type="ECO:0000313" key="1">
    <source>
        <dbReference type="EMBL" id="CAA9411688.1"/>
    </source>
</evidence>
<gene>
    <name evidence="1" type="ORF">AVDCRST_MAG66-2088</name>
</gene>
<sequence length="32" mass="3161">PAVRARSAALRAELRAAGGAARAADLVEAELG</sequence>
<dbReference type="Gene3D" id="3.40.50.2000">
    <property type="entry name" value="Glycogen Phosphorylase B"/>
    <property type="match status" value="2"/>
</dbReference>
<accession>A0A6J4PES6</accession>
<protein>
    <submittedName>
        <fullName evidence="1">Uncharacterized protein</fullName>
    </submittedName>
</protein>
<feature type="non-terminal residue" evidence="1">
    <location>
        <position position="1"/>
    </location>
</feature>
<name>A0A6J4PES6_9PSEU</name>